<reference evidence="2" key="1">
    <citation type="submission" date="2016-10" db="EMBL/GenBank/DDBJ databases">
        <authorList>
            <person name="Varghese N."/>
            <person name="Submissions S."/>
        </authorList>
    </citation>
    <scope>NUCLEOTIDE SEQUENCE [LARGE SCALE GENOMIC DNA]</scope>
    <source>
        <strain evidence="2">DSM 217</strain>
    </source>
</reference>
<sequence>MKAHLRHIFRAGICQAMAGQAATLTAPDLTATAADSNQITSKADPTGIDEGLAYAPGTIVVDEVLRIATEQVSKLAAPLGADLCNGLAGTAAIEASRRVLAAMVDRVSAGTTATGESLLVQAIAPATLSDLSARGIDLEMESAGIWLRDRELLHALRESKGVIDHALPAEVRRNLSSLLEGATPYLDALDQALVCVFDASKGTGKVVVRVNYSEKVRRDGKRERITANFARTGGLHCRQ</sequence>
<evidence type="ECO:0000313" key="1">
    <source>
        <dbReference type="EMBL" id="SDX67436.1"/>
    </source>
</evidence>
<dbReference type="EMBL" id="FNNZ01000053">
    <property type="protein sequence ID" value="SDX67436.1"/>
    <property type="molecule type" value="Genomic_DNA"/>
</dbReference>
<name>A0A1H3DLZ7_THIRO</name>
<proteinExistence type="predicted"/>
<protein>
    <submittedName>
        <fullName evidence="1">Uncharacterized protein</fullName>
    </submittedName>
</protein>
<organism evidence="1 2">
    <name type="scientific">Thiocapsa roseopersicina</name>
    <dbReference type="NCBI Taxonomy" id="1058"/>
    <lineage>
        <taxon>Bacteria</taxon>
        <taxon>Pseudomonadati</taxon>
        <taxon>Pseudomonadota</taxon>
        <taxon>Gammaproteobacteria</taxon>
        <taxon>Chromatiales</taxon>
        <taxon>Chromatiaceae</taxon>
        <taxon>Thiocapsa</taxon>
    </lineage>
</organism>
<keyword evidence="2" id="KW-1185">Reference proteome</keyword>
<dbReference type="AlphaFoldDB" id="A0A1H3DLZ7"/>
<evidence type="ECO:0000313" key="2">
    <source>
        <dbReference type="Proteomes" id="UP000198816"/>
    </source>
</evidence>
<gene>
    <name evidence="1" type="ORF">SAMN05421783_1532</name>
</gene>
<dbReference type="Proteomes" id="UP000198816">
    <property type="component" value="Unassembled WGS sequence"/>
</dbReference>
<accession>A0A1H3DLZ7</accession>
<dbReference type="RefSeq" id="WP_093038525.1">
    <property type="nucleotide sequence ID" value="NZ_FNNZ01000053.1"/>
</dbReference>